<reference evidence="2 3" key="1">
    <citation type="submission" date="2019-03" db="EMBL/GenBank/DDBJ databases">
        <title>Genomic Encyclopedia of Type Strains, Phase III (KMG-III): the genomes of soil and plant-associated and newly described type strains.</title>
        <authorList>
            <person name="Whitman W."/>
        </authorList>
    </citation>
    <scope>NUCLEOTIDE SEQUENCE [LARGE SCALE GENOMIC DNA]</scope>
    <source>
        <strain evidence="2 3">CECT 7378</strain>
    </source>
</reference>
<dbReference type="RefSeq" id="WP_133502748.1">
    <property type="nucleotide sequence ID" value="NZ_SNXC01000009.1"/>
</dbReference>
<evidence type="ECO:0000313" key="3">
    <source>
        <dbReference type="Proteomes" id="UP000294656"/>
    </source>
</evidence>
<organism evidence="2 3">
    <name type="scientific">Marinomonas balearica</name>
    <dbReference type="NCBI Taxonomy" id="491947"/>
    <lineage>
        <taxon>Bacteria</taxon>
        <taxon>Pseudomonadati</taxon>
        <taxon>Pseudomonadota</taxon>
        <taxon>Gammaproteobacteria</taxon>
        <taxon>Oceanospirillales</taxon>
        <taxon>Oceanospirillaceae</taxon>
        <taxon>Marinomonas</taxon>
    </lineage>
</organism>
<keyword evidence="3" id="KW-1185">Reference proteome</keyword>
<dbReference type="OrthoDB" id="6107611at2"/>
<dbReference type="Proteomes" id="UP000294656">
    <property type="component" value="Unassembled WGS sequence"/>
</dbReference>
<evidence type="ECO:0000313" key="2">
    <source>
        <dbReference type="EMBL" id="TDO99925.1"/>
    </source>
</evidence>
<evidence type="ECO:0008006" key="4">
    <source>
        <dbReference type="Google" id="ProtNLM"/>
    </source>
</evidence>
<evidence type="ECO:0000256" key="1">
    <source>
        <dbReference type="SAM" id="MobiDB-lite"/>
    </source>
</evidence>
<dbReference type="EMBL" id="SNXC01000009">
    <property type="protein sequence ID" value="TDO99925.1"/>
    <property type="molecule type" value="Genomic_DNA"/>
</dbReference>
<comment type="caution">
    <text evidence="2">The sequence shown here is derived from an EMBL/GenBank/DDBJ whole genome shotgun (WGS) entry which is preliminary data.</text>
</comment>
<sequence length="71" mass="8052">MSLIALINAAKEYFIRRQYEASFKQLDNHSLKDIGFYREEGRIRPLSGNSADKENNAETVKAPPSRLPLDG</sequence>
<proteinExistence type="predicted"/>
<feature type="region of interest" description="Disordered" evidence="1">
    <location>
        <begin position="45"/>
        <end position="71"/>
    </location>
</feature>
<protein>
    <recommendedName>
        <fullName evidence="4">DUF1127 domain-containing protein</fullName>
    </recommendedName>
</protein>
<name>A0A4R6MF54_9GAMM</name>
<gene>
    <name evidence="2" type="ORF">DFP79_0936</name>
</gene>
<dbReference type="AlphaFoldDB" id="A0A4R6MF54"/>
<accession>A0A4R6MF54</accession>